<protein>
    <recommendedName>
        <fullName evidence="4">Transposase</fullName>
    </recommendedName>
</protein>
<evidence type="ECO:0000313" key="2">
    <source>
        <dbReference type="EMBL" id="MBB5727257.1"/>
    </source>
</evidence>
<evidence type="ECO:0000256" key="1">
    <source>
        <dbReference type="SAM" id="MobiDB-lite"/>
    </source>
</evidence>
<evidence type="ECO:0000313" key="3">
    <source>
        <dbReference type="Proteomes" id="UP000560131"/>
    </source>
</evidence>
<evidence type="ECO:0008006" key="4">
    <source>
        <dbReference type="Google" id="ProtNLM"/>
    </source>
</evidence>
<proteinExistence type="predicted"/>
<comment type="caution">
    <text evidence="2">The sequence shown here is derived from an EMBL/GenBank/DDBJ whole genome shotgun (WGS) entry which is preliminary data.</text>
</comment>
<dbReference type="Proteomes" id="UP000560131">
    <property type="component" value="Unassembled WGS sequence"/>
</dbReference>
<organism evidence="2 3">
    <name type="scientific">Sphingomonas endophytica</name>
    <dbReference type="NCBI Taxonomy" id="869719"/>
    <lineage>
        <taxon>Bacteria</taxon>
        <taxon>Pseudomonadati</taxon>
        <taxon>Pseudomonadota</taxon>
        <taxon>Alphaproteobacteria</taxon>
        <taxon>Sphingomonadales</taxon>
        <taxon>Sphingomonadaceae</taxon>
        <taxon>Sphingomonas</taxon>
    </lineage>
</organism>
<accession>A0ABR6NC22</accession>
<gene>
    <name evidence="2" type="ORF">FHS97_003212</name>
</gene>
<reference evidence="2 3" key="1">
    <citation type="submission" date="2020-08" db="EMBL/GenBank/DDBJ databases">
        <title>Genomic Encyclopedia of Type Strains, Phase IV (KMG-IV): sequencing the most valuable type-strain genomes for metagenomic binning, comparative biology and taxonomic classification.</title>
        <authorList>
            <person name="Goeker M."/>
        </authorList>
    </citation>
    <scope>NUCLEOTIDE SEQUENCE [LARGE SCALE GENOMIC DNA]</scope>
    <source>
        <strain evidence="2 3">DSM 101535</strain>
    </source>
</reference>
<feature type="region of interest" description="Disordered" evidence="1">
    <location>
        <begin position="22"/>
        <end position="43"/>
    </location>
</feature>
<dbReference type="EMBL" id="JACIJN010000012">
    <property type="protein sequence ID" value="MBB5727257.1"/>
    <property type="molecule type" value="Genomic_DNA"/>
</dbReference>
<name>A0ABR6NC22_9SPHN</name>
<keyword evidence="3" id="KW-1185">Reference proteome</keyword>
<sequence length="43" mass="4878">MKFTWRSLNDVLIRVFKTSDNNHRRPCAGRGPCLSNEASGLTQ</sequence>